<protein>
    <submittedName>
        <fullName evidence="2">Uncharacterized protein</fullName>
    </submittedName>
</protein>
<dbReference type="AlphaFoldDB" id="A0A7J5BI21"/>
<proteinExistence type="predicted"/>
<keyword evidence="3" id="KW-1185">Reference proteome</keyword>
<reference evidence="2 3" key="1">
    <citation type="submission" date="2019-09" db="EMBL/GenBank/DDBJ databases">
        <title>Phylogeny of genus Pseudoclavibacter and closely related genus.</title>
        <authorList>
            <person name="Li Y."/>
        </authorList>
    </citation>
    <scope>NUCLEOTIDE SEQUENCE [LARGE SCALE GENOMIC DNA]</scope>
    <source>
        <strain evidence="2 3">KCTC 13959</strain>
    </source>
</reference>
<keyword evidence="1" id="KW-1133">Transmembrane helix</keyword>
<evidence type="ECO:0000313" key="3">
    <source>
        <dbReference type="Proteomes" id="UP000433493"/>
    </source>
</evidence>
<organism evidence="2 3">
    <name type="scientific">Gulosibacter chungangensis</name>
    <dbReference type="NCBI Taxonomy" id="979746"/>
    <lineage>
        <taxon>Bacteria</taxon>
        <taxon>Bacillati</taxon>
        <taxon>Actinomycetota</taxon>
        <taxon>Actinomycetes</taxon>
        <taxon>Micrococcales</taxon>
        <taxon>Microbacteriaceae</taxon>
        <taxon>Gulosibacter</taxon>
    </lineage>
</organism>
<evidence type="ECO:0000256" key="1">
    <source>
        <dbReference type="SAM" id="Phobius"/>
    </source>
</evidence>
<sequence>MYGAIWRAIPGPWPVKLIVYLILIAAVLYALVEWVFPWVDAEIVLPNTEDITVSMGLDT</sequence>
<accession>A0A7J5BI21</accession>
<keyword evidence="1" id="KW-0472">Membrane</keyword>
<dbReference type="Proteomes" id="UP000433493">
    <property type="component" value="Unassembled WGS sequence"/>
</dbReference>
<evidence type="ECO:0000313" key="2">
    <source>
        <dbReference type="EMBL" id="KAB1645280.1"/>
    </source>
</evidence>
<name>A0A7J5BI21_9MICO</name>
<feature type="transmembrane region" description="Helical" evidence="1">
    <location>
        <begin position="17"/>
        <end position="36"/>
    </location>
</feature>
<comment type="caution">
    <text evidence="2">The sequence shown here is derived from an EMBL/GenBank/DDBJ whole genome shotgun (WGS) entry which is preliminary data.</text>
</comment>
<dbReference type="EMBL" id="WBKB01000001">
    <property type="protein sequence ID" value="KAB1645280.1"/>
    <property type="molecule type" value="Genomic_DNA"/>
</dbReference>
<keyword evidence="1" id="KW-0812">Transmembrane</keyword>
<gene>
    <name evidence="2" type="ORF">F8O05_03315</name>
</gene>
<dbReference type="RefSeq" id="WP_158051288.1">
    <property type="nucleotide sequence ID" value="NZ_WBKB01000001.1"/>
</dbReference>